<evidence type="ECO:0000313" key="3">
    <source>
        <dbReference type="Proteomes" id="UP001634007"/>
    </source>
</evidence>
<gene>
    <name evidence="2" type="ORF">ACJRO7_024476</name>
</gene>
<accession>A0ABD3K5M4</accession>
<evidence type="ECO:0000313" key="2">
    <source>
        <dbReference type="EMBL" id="KAL3735350.1"/>
    </source>
</evidence>
<sequence length="183" mass="19556">MRISLEVSVTLHKPCDIELLHRNPKKEKREKRENKISPKVFWNNTGTFNYQCGGEPPLPPLPPLPPPPLSLACFLVFCGDGDCVASADGHECQCHQGSANMLGLPALPCVQKCNLGAECDVGFGPPATPPPPSPPVKSSASPGNGKSSPPSPSAPPRNDAPSCSWNYRALSWMLLAAIVVLWI</sequence>
<organism evidence="2 3">
    <name type="scientific">Eucalyptus globulus</name>
    <name type="common">Tasmanian blue gum</name>
    <dbReference type="NCBI Taxonomy" id="34317"/>
    <lineage>
        <taxon>Eukaryota</taxon>
        <taxon>Viridiplantae</taxon>
        <taxon>Streptophyta</taxon>
        <taxon>Embryophyta</taxon>
        <taxon>Tracheophyta</taxon>
        <taxon>Spermatophyta</taxon>
        <taxon>Magnoliopsida</taxon>
        <taxon>eudicotyledons</taxon>
        <taxon>Gunneridae</taxon>
        <taxon>Pentapetalae</taxon>
        <taxon>rosids</taxon>
        <taxon>malvids</taxon>
        <taxon>Myrtales</taxon>
        <taxon>Myrtaceae</taxon>
        <taxon>Myrtoideae</taxon>
        <taxon>Eucalypteae</taxon>
        <taxon>Eucalyptus</taxon>
    </lineage>
</organism>
<protein>
    <submittedName>
        <fullName evidence="2">Uncharacterized protein</fullName>
    </submittedName>
</protein>
<dbReference type="EMBL" id="JBJKBG010000006">
    <property type="protein sequence ID" value="KAL3735350.1"/>
    <property type="molecule type" value="Genomic_DNA"/>
</dbReference>
<proteinExistence type="predicted"/>
<feature type="compositionally biased region" description="Pro residues" evidence="1">
    <location>
        <begin position="126"/>
        <end position="135"/>
    </location>
</feature>
<feature type="region of interest" description="Disordered" evidence="1">
    <location>
        <begin position="126"/>
        <end position="160"/>
    </location>
</feature>
<reference evidence="2 3" key="1">
    <citation type="submission" date="2024-11" db="EMBL/GenBank/DDBJ databases">
        <title>Chromosome-level genome assembly of Eucalyptus globulus Labill. provides insights into its genome evolution.</title>
        <authorList>
            <person name="Li X."/>
        </authorList>
    </citation>
    <scope>NUCLEOTIDE SEQUENCE [LARGE SCALE GENOMIC DNA]</scope>
    <source>
        <strain evidence="2">CL2024</strain>
        <tissue evidence="2">Fresh tender leaves</tissue>
    </source>
</reference>
<evidence type="ECO:0000256" key="1">
    <source>
        <dbReference type="SAM" id="MobiDB-lite"/>
    </source>
</evidence>
<comment type="caution">
    <text evidence="2">The sequence shown here is derived from an EMBL/GenBank/DDBJ whole genome shotgun (WGS) entry which is preliminary data.</text>
</comment>
<dbReference type="AlphaFoldDB" id="A0ABD3K5M4"/>
<name>A0ABD3K5M4_EUCGL</name>
<keyword evidence="3" id="KW-1185">Reference proteome</keyword>
<dbReference type="Proteomes" id="UP001634007">
    <property type="component" value="Unassembled WGS sequence"/>
</dbReference>
<dbReference type="PANTHER" id="PTHR33881">
    <property type="entry name" value="NEUROGENIC LOCUS NOTCH-LIKE PROTEIN"/>
    <property type="match status" value="1"/>
</dbReference>
<feature type="compositionally biased region" description="Low complexity" evidence="1">
    <location>
        <begin position="136"/>
        <end position="148"/>
    </location>
</feature>
<dbReference type="PANTHER" id="PTHR33881:SF17">
    <property type="entry name" value="EGF-LIKE DOMAIN-CONTAINING PROTEIN"/>
    <property type="match status" value="1"/>
</dbReference>